<keyword evidence="2" id="KW-1133">Transmembrane helix</keyword>
<feature type="region of interest" description="Disordered" evidence="1">
    <location>
        <begin position="287"/>
        <end position="311"/>
    </location>
</feature>
<evidence type="ECO:0000256" key="2">
    <source>
        <dbReference type="SAM" id="Phobius"/>
    </source>
</evidence>
<evidence type="ECO:0000313" key="3">
    <source>
        <dbReference type="EMBL" id="RVW01351.1"/>
    </source>
</evidence>
<keyword evidence="2" id="KW-0472">Membrane</keyword>
<dbReference type="AlphaFoldDB" id="A0A438ARM1"/>
<organism evidence="3 4">
    <name type="scientific">Rhodococcus xishaensis</name>
    <dbReference type="NCBI Taxonomy" id="2487364"/>
    <lineage>
        <taxon>Bacteria</taxon>
        <taxon>Bacillati</taxon>
        <taxon>Actinomycetota</taxon>
        <taxon>Actinomycetes</taxon>
        <taxon>Mycobacteriales</taxon>
        <taxon>Nocardiaceae</taxon>
        <taxon>Rhodococcus</taxon>
    </lineage>
</organism>
<feature type="transmembrane region" description="Helical" evidence="2">
    <location>
        <begin position="346"/>
        <end position="364"/>
    </location>
</feature>
<protein>
    <recommendedName>
        <fullName evidence="5">Dynamin family protein</fullName>
    </recommendedName>
</protein>
<evidence type="ECO:0008006" key="5">
    <source>
        <dbReference type="Google" id="ProtNLM"/>
    </source>
</evidence>
<gene>
    <name evidence="3" type="ORF">EGT50_14165</name>
</gene>
<keyword evidence="4" id="KW-1185">Reference proteome</keyword>
<proteinExistence type="predicted"/>
<feature type="compositionally biased region" description="Low complexity" evidence="1">
    <location>
        <begin position="293"/>
        <end position="305"/>
    </location>
</feature>
<keyword evidence="2" id="KW-0812">Transmembrane</keyword>
<dbReference type="RefSeq" id="WP_127955256.1">
    <property type="nucleotide sequence ID" value="NZ_RKLO01000005.1"/>
</dbReference>
<evidence type="ECO:0000313" key="4">
    <source>
        <dbReference type="Proteomes" id="UP000283479"/>
    </source>
</evidence>
<sequence>MTTDPTGFPSDAQQIVERWDPEGLHEWRNQDWRTGRAVHVVAVRGIDPASVLDALASVDPVTAAPGGAAVVVMVLDAASVLGRDELSALDEAAADVERVVFVLTSARDARLDAVRQRNETLLRAHAARFADVRVLTMTETLLSVVEEVLAADRDVTAGRNARRAAHSLVERTRCRITETARVLRDGSDDEAAALRTRKGRLALERDGGRAERLAQLRGDVQRVRVELLHEAANRSRSVAAAARLEIDRAGYGDLQAIPERMNDLADRTVTELDEIVARQLEEVVGQAGVRDMPPAASAPPEEGPAGPQPRHRGVEDRLMVVVGASAGVGIGRLATSPISMVPALDIATIPITLALGGAAAWWIARSRRLVAERAHVRQWASDTAGHLRSQLEQRVQRQILETEAQVSARILDDSRAAALAVDEELARIDVEARRLAAERRGRIASCERDRAALAKALDVLGTPREPDGAAPRPIP</sequence>
<reference evidence="3 4" key="1">
    <citation type="submission" date="2018-11" db="EMBL/GenBank/DDBJ databases">
        <title>Rhodococcus spongicola sp. nov. and Rhodococcus xishaensis sp. nov. from marine sponges.</title>
        <authorList>
            <person name="Li L."/>
            <person name="Lin H.W."/>
        </authorList>
    </citation>
    <scope>NUCLEOTIDE SEQUENCE [LARGE SCALE GENOMIC DNA]</scope>
    <source>
        <strain evidence="3 4">LHW51113</strain>
    </source>
</reference>
<evidence type="ECO:0000256" key="1">
    <source>
        <dbReference type="SAM" id="MobiDB-lite"/>
    </source>
</evidence>
<accession>A0A438ARM1</accession>
<comment type="caution">
    <text evidence="3">The sequence shown here is derived from an EMBL/GenBank/DDBJ whole genome shotgun (WGS) entry which is preliminary data.</text>
</comment>
<dbReference type="Proteomes" id="UP000283479">
    <property type="component" value="Unassembled WGS sequence"/>
</dbReference>
<dbReference type="EMBL" id="RKLO01000005">
    <property type="protein sequence ID" value="RVW01351.1"/>
    <property type="molecule type" value="Genomic_DNA"/>
</dbReference>
<name>A0A438ARM1_9NOCA</name>
<dbReference type="OrthoDB" id="4373699at2"/>